<dbReference type="EMBL" id="BSET01000001">
    <property type="protein sequence ID" value="GLK01879.1"/>
    <property type="molecule type" value="Genomic_DNA"/>
</dbReference>
<dbReference type="PRINTS" id="PR00082">
    <property type="entry name" value="GLFDHDRGNASE"/>
</dbReference>
<feature type="active site" description="Proton donor" evidence="5">
    <location>
        <position position="139"/>
    </location>
</feature>
<dbReference type="Gene3D" id="3.40.50.10860">
    <property type="entry name" value="Leucine Dehydrogenase, chain A, domain 1"/>
    <property type="match status" value="1"/>
</dbReference>
<gene>
    <name evidence="10" type="ORF">GCM10017596_15940</name>
</gene>
<evidence type="ECO:0000256" key="4">
    <source>
        <dbReference type="PIRNR" id="PIRNR000185"/>
    </source>
</evidence>
<feature type="binding site" evidence="6">
    <location>
        <position position="124"/>
    </location>
    <ligand>
        <name>substrate</name>
    </ligand>
</feature>
<sequence length="458" mass="49411">MTETATLAPEFHPLADSVQPIFDTVQARSPHEPEFHQAVHEVLHSIAPVLTKHPEFVENGVLERLVEPERQIMFRVPWIDDAGRLQVNRGYRIQFSSVLGPYKGGLRFHPSVNLSIIKFLGFEQIFKNALTGQGIGGGKGGSDFDPHGRSEAEVMRFCQSFMSELYRHIGEHTDVPAGDIGVGGREIGYLFGMYRKITNRHESGILTGKGIGWGGAQVRTEATGYGAVFFVQEMLAVHGESLEGKRVAVSGSGNVAIYAIEKATQLGAKAITASDSSGYIVDDAGIDLSLLRQIKEVERGRIVEYAKRRPGARFVEGGNVWETPVDIAIPSATQNELSEASARILIANGVRAVAEGANMPCVPEAVEAFQQSEVLFAPGKAANAGGVATSALEMSQNASRQRWGFADSEQKLRDIMADVHDASFRAAERYGAPGDYVVGANSAGFERVATAMLAQGVI</sequence>
<protein>
    <recommendedName>
        <fullName evidence="4">Glutamate dehydrogenase</fullName>
    </recommendedName>
</protein>
<dbReference type="FunFam" id="3.40.50.10860:FF:000002">
    <property type="entry name" value="Glutamate dehydrogenase"/>
    <property type="match status" value="1"/>
</dbReference>
<reference evidence="10" key="1">
    <citation type="journal article" date="2014" name="Int. J. Syst. Evol. Microbiol.">
        <title>Complete genome sequence of Corynebacterium casei LMG S-19264T (=DSM 44701T), isolated from a smear-ripened cheese.</title>
        <authorList>
            <consortium name="US DOE Joint Genome Institute (JGI-PGF)"/>
            <person name="Walter F."/>
            <person name="Albersmeier A."/>
            <person name="Kalinowski J."/>
            <person name="Ruckert C."/>
        </authorList>
    </citation>
    <scope>NUCLEOTIDE SEQUENCE</scope>
    <source>
        <strain evidence="10">VKM Ac-1958</strain>
    </source>
</reference>
<dbReference type="InterPro" id="IPR033922">
    <property type="entry name" value="NAD_bind_Glu_DH"/>
</dbReference>
<dbReference type="InterPro" id="IPR006096">
    <property type="entry name" value="Glu/Leu/Phe/Val/Trp_DH_C"/>
</dbReference>
<evidence type="ECO:0000256" key="1">
    <source>
        <dbReference type="ARBA" id="ARBA00006382"/>
    </source>
</evidence>
<evidence type="ECO:0000256" key="6">
    <source>
        <dbReference type="PIRSR" id="PIRSR000185-2"/>
    </source>
</evidence>
<feature type="binding site" evidence="6">
    <location>
        <position position="127"/>
    </location>
    <ligand>
        <name>substrate</name>
    </ligand>
</feature>
<dbReference type="PANTHER" id="PTHR43571:SF1">
    <property type="entry name" value="NADP-SPECIFIC GLUTAMATE DEHYDROGENASE 1-RELATED"/>
    <property type="match status" value="1"/>
</dbReference>
<dbReference type="Pfam" id="PF00208">
    <property type="entry name" value="ELFV_dehydrog"/>
    <property type="match status" value="1"/>
</dbReference>
<dbReference type="CDD" id="cd05313">
    <property type="entry name" value="NAD_bind_2_Glu_DH"/>
    <property type="match status" value="1"/>
</dbReference>
<evidence type="ECO:0000256" key="8">
    <source>
        <dbReference type="RuleBase" id="RU004417"/>
    </source>
</evidence>
<comment type="subunit">
    <text evidence="2">Homohexamer.</text>
</comment>
<feature type="binding site" evidence="6">
    <location>
        <position position="254"/>
    </location>
    <ligand>
        <name>NAD(+)</name>
        <dbReference type="ChEBI" id="CHEBI:57540"/>
    </ligand>
</feature>
<evidence type="ECO:0000256" key="7">
    <source>
        <dbReference type="PIRSR" id="PIRSR000185-3"/>
    </source>
</evidence>
<proteinExistence type="inferred from homology"/>
<feature type="binding site" evidence="6">
    <location>
        <position position="178"/>
    </location>
    <ligand>
        <name>substrate</name>
    </ligand>
</feature>
<dbReference type="InterPro" id="IPR046346">
    <property type="entry name" value="Aminoacid_DH-like_N_sf"/>
</dbReference>
<dbReference type="PANTHER" id="PTHR43571">
    <property type="entry name" value="NADP-SPECIFIC GLUTAMATE DEHYDROGENASE 1-RELATED"/>
    <property type="match status" value="1"/>
</dbReference>
<name>A0A9W6HTJ4_9MICO</name>
<accession>A0A9W6HTJ4</accession>
<dbReference type="Pfam" id="PF02812">
    <property type="entry name" value="ELFV_dehydrog_N"/>
    <property type="match status" value="1"/>
</dbReference>
<dbReference type="Gene3D" id="1.10.285.10">
    <property type="entry name" value="Glutamate Dehydrogenase, chain A, domain 3"/>
    <property type="match status" value="2"/>
</dbReference>
<dbReference type="FunFam" id="1.10.285.10:FF:000001">
    <property type="entry name" value="Glutamate dehydrogenase"/>
    <property type="match status" value="1"/>
</dbReference>
<dbReference type="RefSeq" id="WP_204939481.1">
    <property type="nucleotide sequence ID" value="NZ_BAAAUM010000001.1"/>
</dbReference>
<dbReference type="GO" id="GO:0000166">
    <property type="term" value="F:nucleotide binding"/>
    <property type="evidence" value="ECO:0007669"/>
    <property type="project" value="UniProtKB-KW"/>
</dbReference>
<dbReference type="InterPro" id="IPR006097">
    <property type="entry name" value="Glu/Leu/Phe/Val/Trp_DH_dimer"/>
</dbReference>
<keyword evidence="3 4" id="KW-0560">Oxidoreductase</keyword>
<keyword evidence="11" id="KW-1185">Reference proteome</keyword>
<dbReference type="FunFam" id="3.40.50.720:FF:000030">
    <property type="entry name" value="Glutamate dehydrogenase"/>
    <property type="match status" value="1"/>
</dbReference>
<evidence type="ECO:0000256" key="3">
    <source>
        <dbReference type="ARBA" id="ARBA00023002"/>
    </source>
</evidence>
<dbReference type="NCBIfam" id="NF006929">
    <property type="entry name" value="PRK09414.1"/>
    <property type="match status" value="1"/>
</dbReference>
<feature type="binding site" evidence="6">
    <location>
        <position position="390"/>
    </location>
    <ligand>
        <name>substrate</name>
    </ligand>
</feature>
<evidence type="ECO:0000256" key="2">
    <source>
        <dbReference type="ARBA" id="ARBA00011643"/>
    </source>
</evidence>
<evidence type="ECO:0000313" key="10">
    <source>
        <dbReference type="EMBL" id="GLK01879.1"/>
    </source>
</evidence>
<comment type="similarity">
    <text evidence="1 4 8">Belongs to the Glu/Leu/Phe/Val dehydrogenases family.</text>
</comment>
<feature type="site" description="Important for catalysis" evidence="7">
    <location>
        <position position="179"/>
    </location>
</feature>
<dbReference type="GO" id="GO:0004354">
    <property type="term" value="F:glutamate dehydrogenase (NADP+) activity"/>
    <property type="evidence" value="ECO:0007669"/>
    <property type="project" value="TreeGrafter"/>
</dbReference>
<dbReference type="GO" id="GO:0005829">
    <property type="term" value="C:cytosol"/>
    <property type="evidence" value="ECO:0007669"/>
    <property type="project" value="TreeGrafter"/>
</dbReference>
<dbReference type="InterPro" id="IPR036291">
    <property type="entry name" value="NAD(P)-bd_dom_sf"/>
</dbReference>
<organism evidence="10 11">
    <name type="scientific">Microbacterium keratanolyticum</name>
    <dbReference type="NCBI Taxonomy" id="67574"/>
    <lineage>
        <taxon>Bacteria</taxon>
        <taxon>Bacillati</taxon>
        <taxon>Actinomycetota</taxon>
        <taxon>Actinomycetes</taxon>
        <taxon>Micrococcales</taxon>
        <taxon>Microbacteriaceae</taxon>
        <taxon>Microbacterium</taxon>
    </lineage>
</organism>
<evidence type="ECO:0000259" key="9">
    <source>
        <dbReference type="SMART" id="SM00839"/>
    </source>
</evidence>
<feature type="binding site" evidence="6">
    <location>
        <position position="103"/>
    </location>
    <ligand>
        <name>substrate</name>
    </ligand>
</feature>
<dbReference type="GO" id="GO:0006537">
    <property type="term" value="P:glutamate biosynthetic process"/>
    <property type="evidence" value="ECO:0007669"/>
    <property type="project" value="UniProtKB-ARBA"/>
</dbReference>
<feature type="domain" description="Glutamate/phenylalanine/leucine/valine/L-tryptophan dehydrogenase C-terminal" evidence="9">
    <location>
        <begin position="216"/>
        <end position="456"/>
    </location>
</feature>
<reference evidence="10" key="2">
    <citation type="submission" date="2023-01" db="EMBL/GenBank/DDBJ databases">
        <authorList>
            <person name="Sun Q."/>
            <person name="Evtushenko L."/>
        </authorList>
    </citation>
    <scope>NUCLEOTIDE SEQUENCE</scope>
    <source>
        <strain evidence="10">VKM Ac-1958</strain>
    </source>
</reference>
<dbReference type="Gene3D" id="3.40.50.720">
    <property type="entry name" value="NAD(P)-binding Rossmann-like Domain"/>
    <property type="match status" value="1"/>
</dbReference>
<comment type="caution">
    <text evidence="10">The sequence shown here is derived from an EMBL/GenBank/DDBJ whole genome shotgun (WGS) entry which is preliminary data.</text>
</comment>
<dbReference type="PIRSF" id="PIRSF000185">
    <property type="entry name" value="Glu_DH"/>
    <property type="match status" value="1"/>
</dbReference>
<dbReference type="Proteomes" id="UP001142325">
    <property type="component" value="Unassembled WGS sequence"/>
</dbReference>
<dbReference type="AlphaFoldDB" id="A0A9W6HTJ4"/>
<dbReference type="SMART" id="SM00839">
    <property type="entry name" value="ELFV_dehydrog"/>
    <property type="match status" value="1"/>
</dbReference>
<keyword evidence="6" id="KW-0547">Nucleotide-binding</keyword>
<evidence type="ECO:0000313" key="11">
    <source>
        <dbReference type="Proteomes" id="UP001142325"/>
    </source>
</evidence>
<evidence type="ECO:0000256" key="5">
    <source>
        <dbReference type="PIRSR" id="PIRSR000185-1"/>
    </source>
</evidence>
<dbReference type="SUPFAM" id="SSF51735">
    <property type="entry name" value="NAD(P)-binding Rossmann-fold domains"/>
    <property type="match status" value="1"/>
</dbReference>
<dbReference type="InterPro" id="IPR006095">
    <property type="entry name" value="Glu/Leu/Phe/Val/Trp_DH"/>
</dbReference>
<dbReference type="InterPro" id="IPR050724">
    <property type="entry name" value="Glu_Leu_Phe_Val_DH"/>
</dbReference>
<feature type="binding site" evidence="6">
    <location>
        <position position="223"/>
    </location>
    <ligand>
        <name>NAD(+)</name>
        <dbReference type="ChEBI" id="CHEBI:57540"/>
    </ligand>
</feature>
<dbReference type="InterPro" id="IPR014362">
    <property type="entry name" value="Glu_DH"/>
</dbReference>
<keyword evidence="6" id="KW-0520">NAD</keyword>
<dbReference type="SUPFAM" id="SSF53223">
    <property type="entry name" value="Aminoacid dehydrogenase-like, N-terminal domain"/>
    <property type="match status" value="1"/>
</dbReference>